<dbReference type="InterPro" id="IPR001631">
    <property type="entry name" value="TopoI"/>
</dbReference>
<dbReference type="Pfam" id="PF02919">
    <property type="entry name" value="Topoisom_I_N"/>
    <property type="match status" value="1"/>
</dbReference>
<dbReference type="Gene3D" id="1.10.132.10">
    <property type="match status" value="1"/>
</dbReference>
<evidence type="ECO:0000256" key="5">
    <source>
        <dbReference type="ARBA" id="ARBA00023029"/>
    </source>
</evidence>
<organism evidence="12 13">
    <name type="scientific">Cardiosporidium cionae</name>
    <dbReference type="NCBI Taxonomy" id="476202"/>
    <lineage>
        <taxon>Eukaryota</taxon>
        <taxon>Sar</taxon>
        <taxon>Alveolata</taxon>
        <taxon>Apicomplexa</taxon>
        <taxon>Aconoidasida</taxon>
        <taxon>Nephromycida</taxon>
        <taxon>Cardiosporidium</taxon>
    </lineage>
</organism>
<dbReference type="EMBL" id="JADAQX010000541">
    <property type="protein sequence ID" value="KAF8819945.1"/>
    <property type="molecule type" value="Genomic_DNA"/>
</dbReference>
<evidence type="ECO:0000313" key="12">
    <source>
        <dbReference type="EMBL" id="KAF8819945.1"/>
    </source>
</evidence>
<dbReference type="InterPro" id="IPR013500">
    <property type="entry name" value="TopoI_cat_euk"/>
</dbReference>
<evidence type="ECO:0000256" key="3">
    <source>
        <dbReference type="ARBA" id="ARBA00012891"/>
    </source>
</evidence>
<gene>
    <name evidence="12" type="ORF">IE077_003777</name>
</gene>
<feature type="coiled-coil region" evidence="10">
    <location>
        <begin position="268"/>
        <end position="295"/>
    </location>
</feature>
<feature type="non-terminal residue" evidence="12">
    <location>
        <position position="1"/>
    </location>
</feature>
<dbReference type="InterPro" id="IPR014711">
    <property type="entry name" value="TopoI_cat_a-hlx-sub_euk"/>
</dbReference>
<dbReference type="InterPro" id="IPR025834">
    <property type="entry name" value="TopoI_C_dom"/>
</dbReference>
<dbReference type="InterPro" id="IPR051062">
    <property type="entry name" value="Topoisomerase_IB"/>
</dbReference>
<evidence type="ECO:0000256" key="7">
    <source>
        <dbReference type="ARBA" id="ARBA00023235"/>
    </source>
</evidence>
<sequence length="426" mass="49450">ARIFPENVILNCAESAPVPPVGDSMVGHCWGDVYHDNTVTWLAFFKDTINDQFKYMYLAAQSKFKGMQDFLKYEKARKLKDYVGTIRANYTDKMKVNDSMEKQLGTATYLIDFLALRVGGEKDTDEEADTVGCCSLRVEHITFKEEKDEIQLDFLGKDSIRYFNTVKDLEIDHQAFKNMQLFCKGKKPEADVFDKINSVALNAYLKELMNDLTAKVFRTYNASITLQQQLCGIETSSIDKSNPNALLQFYNDANREVAILCNHQRSIPKQHEASMEKLNKQLELLEEDIRECQEYLHHLKLGKKQKFKFQSECVVRILFTLNGFHPACLDMDQNPRKSLIREGMKDSICKNKLTQFQKRKNNLELKIRTKDDNKTVSLGTSKINYMDPRITVAFCKKHEINIEKCFNRSLRLKFPWAMFAKSDFEF</sequence>
<accession>A0ABQ7J7J1</accession>
<dbReference type="PRINTS" id="PR00416">
    <property type="entry name" value="EUTPISMRASEI"/>
</dbReference>
<evidence type="ECO:0000256" key="10">
    <source>
        <dbReference type="SAM" id="Coils"/>
    </source>
</evidence>
<dbReference type="InterPro" id="IPR011010">
    <property type="entry name" value="DNA_brk_join_enz"/>
</dbReference>
<keyword evidence="7 9" id="KW-0413">Isomerase</keyword>
<dbReference type="PANTHER" id="PTHR10290:SF3">
    <property type="entry name" value="DNA TOPOISOMERASE 1"/>
    <property type="match status" value="1"/>
</dbReference>
<feature type="active site" description="O-(3'-phospho-DNA)-tyrosine intermediate" evidence="9">
    <location>
        <position position="385"/>
    </location>
</feature>
<comment type="similarity">
    <text evidence="2 9">Belongs to the type IB topoisomerase family.</text>
</comment>
<evidence type="ECO:0000256" key="4">
    <source>
        <dbReference type="ARBA" id="ARBA00019632"/>
    </source>
</evidence>
<name>A0ABQ7J7J1_9APIC</name>
<keyword evidence="5 9" id="KW-0799">Topoisomerase</keyword>
<dbReference type="Proteomes" id="UP000823046">
    <property type="component" value="Unassembled WGS sequence"/>
</dbReference>
<protein>
    <recommendedName>
        <fullName evidence="4">DNA topoisomerase 1</fullName>
        <ecNumber evidence="3">5.6.2.1</ecNumber>
    </recommendedName>
    <alternativeName>
        <fullName evidence="8">DNA topoisomerase I</fullName>
    </alternativeName>
</protein>
<keyword evidence="6 9" id="KW-0238">DNA-binding</keyword>
<comment type="catalytic activity">
    <reaction evidence="1 9">
        <text>ATP-independent breakage of single-stranded DNA, followed by passage and rejoining.</text>
        <dbReference type="EC" id="5.6.2.1"/>
    </reaction>
</comment>
<keyword evidence="13" id="KW-1185">Reference proteome</keyword>
<dbReference type="InterPro" id="IPR018521">
    <property type="entry name" value="TopoIB_AS"/>
</dbReference>
<dbReference type="InterPro" id="IPR013030">
    <property type="entry name" value="DNA_topo_DNA_db_N_dom2"/>
</dbReference>
<reference evidence="12 13" key="1">
    <citation type="journal article" date="2020" name="bioRxiv">
        <title>Metabolic contributions of an alphaproteobacterial endosymbiont in the apicomplexan Cardiosporidium cionae.</title>
        <authorList>
            <person name="Hunter E.S."/>
            <person name="Paight C.J."/>
            <person name="Lane C.E."/>
        </authorList>
    </citation>
    <scope>NUCLEOTIDE SEQUENCE [LARGE SCALE GENOMIC DNA]</scope>
    <source>
        <strain evidence="12">ESH_2018</strain>
    </source>
</reference>
<dbReference type="SMART" id="SM00435">
    <property type="entry name" value="TOPEUc"/>
    <property type="match status" value="1"/>
</dbReference>
<dbReference type="PROSITE" id="PS52038">
    <property type="entry name" value="TOPO_IB_2"/>
    <property type="match status" value="1"/>
</dbReference>
<dbReference type="EC" id="5.6.2.1" evidence="3"/>
<dbReference type="Pfam" id="PF14370">
    <property type="entry name" value="Topo_C_assoc"/>
    <property type="match status" value="1"/>
</dbReference>
<evidence type="ECO:0000256" key="2">
    <source>
        <dbReference type="ARBA" id="ARBA00006645"/>
    </source>
</evidence>
<proteinExistence type="inferred from homology"/>
<feature type="domain" description="DNA topoisomerase I eukaryotic-type" evidence="11">
    <location>
        <begin position="1"/>
        <end position="399"/>
    </location>
</feature>
<dbReference type="InterPro" id="IPR036202">
    <property type="entry name" value="TopoI_DNA-bd_euk_N_sf"/>
</dbReference>
<dbReference type="Gene3D" id="3.90.15.10">
    <property type="entry name" value="Topoisomerase I, Chain A, domain 3"/>
    <property type="match status" value="1"/>
</dbReference>
<evidence type="ECO:0000313" key="13">
    <source>
        <dbReference type="Proteomes" id="UP000823046"/>
    </source>
</evidence>
<evidence type="ECO:0000256" key="1">
    <source>
        <dbReference type="ARBA" id="ARBA00000213"/>
    </source>
</evidence>
<dbReference type="InterPro" id="IPR014727">
    <property type="entry name" value="TopoI_cat_a/b-sub_euk"/>
</dbReference>
<dbReference type="Gene3D" id="2.170.11.10">
    <property type="entry name" value="DNA Topoisomerase I, domain 2"/>
    <property type="match status" value="1"/>
</dbReference>
<dbReference type="InterPro" id="IPR008336">
    <property type="entry name" value="TopoI_DNA-bd_euk"/>
</dbReference>
<dbReference type="InterPro" id="IPR013499">
    <property type="entry name" value="TopoI_euk"/>
</dbReference>
<dbReference type="Pfam" id="PF01028">
    <property type="entry name" value="Topoisom_I"/>
    <property type="match status" value="1"/>
</dbReference>
<evidence type="ECO:0000259" key="11">
    <source>
        <dbReference type="SMART" id="SM00435"/>
    </source>
</evidence>
<evidence type="ECO:0000256" key="6">
    <source>
        <dbReference type="ARBA" id="ARBA00023125"/>
    </source>
</evidence>
<comment type="caution">
    <text evidence="12">The sequence shown here is derived from an EMBL/GenBank/DDBJ whole genome shotgun (WGS) entry which is preliminary data.</text>
</comment>
<keyword evidence="10" id="KW-0175">Coiled coil</keyword>
<dbReference type="PROSITE" id="PS00176">
    <property type="entry name" value="TOPO_IB_1"/>
    <property type="match status" value="1"/>
</dbReference>
<dbReference type="PANTHER" id="PTHR10290">
    <property type="entry name" value="DNA TOPOISOMERASE I"/>
    <property type="match status" value="1"/>
</dbReference>
<dbReference type="SUPFAM" id="SSF56349">
    <property type="entry name" value="DNA breaking-rejoining enzymes"/>
    <property type="match status" value="1"/>
</dbReference>
<dbReference type="SUPFAM" id="SSF56741">
    <property type="entry name" value="Eukaryotic DNA topoisomerase I, N-terminal DNA-binding fragment"/>
    <property type="match status" value="1"/>
</dbReference>
<evidence type="ECO:0000256" key="8">
    <source>
        <dbReference type="ARBA" id="ARBA00033297"/>
    </source>
</evidence>
<evidence type="ECO:0000256" key="9">
    <source>
        <dbReference type="PROSITE-ProRule" id="PRU01382"/>
    </source>
</evidence>